<protein>
    <submittedName>
        <fullName evidence="1">Uncharacterized protein</fullName>
    </submittedName>
</protein>
<sequence length="80" mass="8536">EVDYVAWAKSVKGVAAFDGGRTPQSLGEALDKAYAHPGLSLIHVPLYFGPDPMGGLGAYGRWNVGGWVEDVQALRHEIGL</sequence>
<dbReference type="AlphaFoldDB" id="A0A0F9DPF2"/>
<feature type="non-terminal residue" evidence="1">
    <location>
        <position position="1"/>
    </location>
</feature>
<dbReference type="InterPro" id="IPR029061">
    <property type="entry name" value="THDP-binding"/>
</dbReference>
<comment type="caution">
    <text evidence="1">The sequence shown here is derived from an EMBL/GenBank/DDBJ whole genome shotgun (WGS) entry which is preliminary data.</text>
</comment>
<organism evidence="1">
    <name type="scientific">marine sediment metagenome</name>
    <dbReference type="NCBI Taxonomy" id="412755"/>
    <lineage>
        <taxon>unclassified sequences</taxon>
        <taxon>metagenomes</taxon>
        <taxon>ecological metagenomes</taxon>
    </lineage>
</organism>
<proteinExistence type="predicted"/>
<name>A0A0F9DPF2_9ZZZZ</name>
<accession>A0A0F9DPF2</accession>
<dbReference type="SUPFAM" id="SSF52518">
    <property type="entry name" value="Thiamin diphosphate-binding fold (THDP-binding)"/>
    <property type="match status" value="1"/>
</dbReference>
<gene>
    <name evidence="1" type="ORF">LCGC14_2173420</name>
</gene>
<evidence type="ECO:0000313" key="1">
    <source>
        <dbReference type="EMBL" id="KKL63604.1"/>
    </source>
</evidence>
<dbReference type="EMBL" id="LAZR01028109">
    <property type="protein sequence ID" value="KKL63604.1"/>
    <property type="molecule type" value="Genomic_DNA"/>
</dbReference>
<reference evidence="1" key="1">
    <citation type="journal article" date="2015" name="Nature">
        <title>Complex archaea that bridge the gap between prokaryotes and eukaryotes.</title>
        <authorList>
            <person name="Spang A."/>
            <person name="Saw J.H."/>
            <person name="Jorgensen S.L."/>
            <person name="Zaremba-Niedzwiedzka K."/>
            <person name="Martijn J."/>
            <person name="Lind A.E."/>
            <person name="van Eijk R."/>
            <person name="Schleper C."/>
            <person name="Guy L."/>
            <person name="Ettema T.J."/>
        </authorList>
    </citation>
    <scope>NUCLEOTIDE SEQUENCE</scope>
</reference>